<protein>
    <submittedName>
        <fullName evidence="1">Uncharacterized protein</fullName>
    </submittedName>
</protein>
<evidence type="ECO:0000313" key="1">
    <source>
        <dbReference type="EMBL" id="CAA9215807.1"/>
    </source>
</evidence>
<organism evidence="1">
    <name type="scientific">uncultured Adhaeribacter sp</name>
    <dbReference type="NCBI Taxonomy" id="448109"/>
    <lineage>
        <taxon>Bacteria</taxon>
        <taxon>Pseudomonadati</taxon>
        <taxon>Bacteroidota</taxon>
        <taxon>Cytophagia</taxon>
        <taxon>Cytophagales</taxon>
        <taxon>Hymenobacteraceae</taxon>
        <taxon>Adhaeribacter</taxon>
        <taxon>environmental samples</taxon>
    </lineage>
</organism>
<proteinExistence type="predicted"/>
<dbReference type="EMBL" id="CADCTJ010000094">
    <property type="protein sequence ID" value="CAA9215807.1"/>
    <property type="molecule type" value="Genomic_DNA"/>
</dbReference>
<name>A0A6J4H7D0_9BACT</name>
<gene>
    <name evidence="1" type="ORF">AVDCRST_MAG95-313</name>
</gene>
<reference evidence="1" key="1">
    <citation type="submission" date="2020-02" db="EMBL/GenBank/DDBJ databases">
        <authorList>
            <person name="Meier V. D."/>
        </authorList>
    </citation>
    <scope>NUCLEOTIDE SEQUENCE</scope>
    <source>
        <strain evidence="1">AVDCRST_MAG95</strain>
    </source>
</reference>
<accession>A0A6J4H7D0</accession>
<sequence length="123" mass="14304">MSLYFFYIFWITLPGGTGQSVKARVAEHFVFFNSYTRMVNLNIPPKYLALYARCIDDSLPTFEPEEWIEAGRIYPVKCFTEPLNVSEGMAVTILHHDGHEIHPSPSHWSFASHRFELFSIYLN</sequence>
<dbReference type="AlphaFoldDB" id="A0A6J4H7D0"/>